<evidence type="ECO:0000259" key="3">
    <source>
        <dbReference type="PROSITE" id="PS50238"/>
    </source>
</evidence>
<feature type="domain" description="WW" evidence="2">
    <location>
        <begin position="208"/>
        <end position="242"/>
    </location>
</feature>
<feature type="compositionally biased region" description="Low complexity" evidence="1">
    <location>
        <begin position="98"/>
        <end position="113"/>
    </location>
</feature>
<dbReference type="PROSITE" id="PS50238">
    <property type="entry name" value="RHOGAP"/>
    <property type="match status" value="1"/>
</dbReference>
<feature type="compositionally biased region" description="Basic and acidic residues" evidence="1">
    <location>
        <begin position="58"/>
        <end position="78"/>
    </location>
</feature>
<dbReference type="InterPro" id="IPR036020">
    <property type="entry name" value="WW_dom_sf"/>
</dbReference>
<dbReference type="GO" id="GO:0005856">
    <property type="term" value="C:cytoskeleton"/>
    <property type="evidence" value="ECO:0007669"/>
    <property type="project" value="InterPro"/>
</dbReference>
<evidence type="ECO:0000313" key="6">
    <source>
        <dbReference type="EMBL" id="WVW80903.1"/>
    </source>
</evidence>
<dbReference type="VEuPathDB" id="FungiDB:I302_01589"/>
<dbReference type="PROSITE" id="PS50020">
    <property type="entry name" value="WW_DOMAIN_2"/>
    <property type="match status" value="1"/>
</dbReference>
<dbReference type="RefSeq" id="XP_019051140.1">
    <property type="nucleotide sequence ID" value="XM_019188262.1"/>
</dbReference>
<keyword evidence="7" id="KW-1185">Reference proteome</keyword>
<feature type="region of interest" description="Disordered" evidence="1">
    <location>
        <begin position="456"/>
        <end position="511"/>
    </location>
</feature>
<feature type="region of interest" description="Disordered" evidence="1">
    <location>
        <begin position="661"/>
        <end position="705"/>
    </location>
</feature>
<dbReference type="SUPFAM" id="SSF48350">
    <property type="entry name" value="GTPase activation domain, GAP"/>
    <property type="match status" value="1"/>
</dbReference>
<accession>A0A1B9GG83</accession>
<evidence type="ECO:0000259" key="2">
    <source>
        <dbReference type="PROSITE" id="PS50020"/>
    </source>
</evidence>
<dbReference type="SUPFAM" id="SSF51045">
    <property type="entry name" value="WW domain"/>
    <property type="match status" value="1"/>
</dbReference>
<name>A0A1B9GG83_9TREE</name>
<dbReference type="GeneID" id="30205988"/>
<dbReference type="SMART" id="SM00324">
    <property type="entry name" value="RhoGAP"/>
    <property type="match status" value="1"/>
</dbReference>
<sequence>MSTSVQSHPSSPPAQSSQPPPITLGEPISTNLATRQPTLPPLYHSIPHSPKPNSIINRQEEKQAWRDARQMIEDEVTHNRGHLSPGRVGPISENPNKSSSSGSGSGPAIASSGIGTGIGMGASVGADSKESISNENGEELEIGHRGYLPPGLDVRDALAKCEDPTLGWSLQFWVTIADPLTQHVFFACPASGQCSWDPPVGAFVVPRSPDGEWWELADATRGNRSYYYNTLTGKTQWTRPGGNAFVIPLGLIQRAALPTRPTPQSPSSSSNPSSSRIIPTTPSRTNRQNRSSNLFSPISATSPTTPGADAGKAYPRPPYSPLNSVPRPIHSPSKSNRSSSLTPSPSYGNGASQTLEAIVLGHFTSPSSYSANGNGSVDTNTNLISHNPSGSLSSNPYTESSQLSVVEEGGSVSGSGNETDMSDFTTPGSAGGGWWEKRKSQVLTVKTGFKSPGRKFKGLSLGMGDGGSPSSSEGIGSSIARGSPLKKSRTTITGPIIESNESNSDTQGTDTPTELTVMNGVNGTNGSTTPGLPRMPAEPIFVEQAGSVKTKRLSTGLHPLLPSEISSEILAFQTDDFARKYFATKRSGIMRQKVPVERIINWQKNPITSPLLVLSKHLTKDAIVTFKVIQHVMGERDKPVDGAKPLFSSSSHLNLASLALNGRKDDKGHPDRNGRLANGFAPHNDNDLKGNGAASEGGMGGTGAGTKSEKFQVLEEIRWMIQLCVASSEMRDEVYCQLIKQLTKNSNHDAVVLGFQLFCVLVNAFGPSKNFEPFVKNFLRMNAGEKADGIGIMSKYCIGKLEVLAAKGGRGKALTVGEIEHASDAAFYPSVYGESLDRIMDLQKRAYPTLKVPVILPFLADGILALGGLSAEGIFRVPGDGDNVNELKSRMDRGHYQLKGIDDPHVASSLFKLWLRELEDPIIPSNLYNDALSASKTPEESIDFLKKLPIYNRRVLLFVISFIQLFMKDDVVRVTKMTPGNLALVMAPNILRTTSNSLITVFTNSSFESKFILQLLENLDTSTVDEDYVPSHGQPIGRV</sequence>
<feature type="compositionally biased region" description="Low complexity" evidence="1">
    <location>
        <begin position="468"/>
        <end position="483"/>
    </location>
</feature>
<dbReference type="AlphaFoldDB" id="A0A1B9GG83"/>
<gene>
    <name evidence="5" type="ORF">I302_01589</name>
    <name evidence="6" type="ORF">I302_102894</name>
</gene>
<feature type="region of interest" description="Disordered" evidence="1">
    <location>
        <begin position="258"/>
        <end position="350"/>
    </location>
</feature>
<feature type="compositionally biased region" description="Low complexity" evidence="1">
    <location>
        <begin position="328"/>
        <end position="346"/>
    </location>
</feature>
<feature type="region of interest" description="Disordered" evidence="1">
    <location>
        <begin position="380"/>
        <end position="433"/>
    </location>
</feature>
<dbReference type="Gene3D" id="1.10.555.10">
    <property type="entry name" value="Rho GTPase activation protein"/>
    <property type="match status" value="1"/>
</dbReference>
<dbReference type="EMBL" id="KI894018">
    <property type="protein sequence ID" value="OCF30070.1"/>
    <property type="molecule type" value="Genomic_DNA"/>
</dbReference>
<feature type="compositionally biased region" description="Polar residues" evidence="1">
    <location>
        <begin position="499"/>
        <end position="511"/>
    </location>
</feature>
<dbReference type="PANTHER" id="PTHR45876:SF8">
    <property type="entry name" value="FI04035P"/>
    <property type="match status" value="1"/>
</dbReference>
<feature type="compositionally biased region" description="Polar residues" evidence="1">
    <location>
        <begin position="380"/>
        <end position="398"/>
    </location>
</feature>
<proteinExistence type="predicted"/>
<dbReference type="Pfam" id="PF00784">
    <property type="entry name" value="MyTH4"/>
    <property type="match status" value="1"/>
</dbReference>
<dbReference type="Gene3D" id="2.20.70.10">
    <property type="match status" value="1"/>
</dbReference>
<feature type="compositionally biased region" description="Polar residues" evidence="1">
    <location>
        <begin position="28"/>
        <end position="37"/>
    </location>
</feature>
<dbReference type="InterPro" id="IPR008936">
    <property type="entry name" value="Rho_GTPase_activation_prot"/>
</dbReference>
<feature type="domain" description="Rho-GAP" evidence="3">
    <location>
        <begin position="834"/>
        <end position="1023"/>
    </location>
</feature>
<dbReference type="InterPro" id="IPR038185">
    <property type="entry name" value="MyTH4_dom_sf"/>
</dbReference>
<dbReference type="GO" id="GO:0007165">
    <property type="term" value="P:signal transduction"/>
    <property type="evidence" value="ECO:0007669"/>
    <property type="project" value="InterPro"/>
</dbReference>
<dbReference type="EMBL" id="CP144541">
    <property type="protein sequence ID" value="WVW80903.1"/>
    <property type="molecule type" value="Genomic_DNA"/>
</dbReference>
<feature type="domain" description="MyTH4" evidence="4">
    <location>
        <begin position="602"/>
        <end position="823"/>
    </location>
</feature>
<organism evidence="5">
    <name type="scientific">Kwoniella bestiolae CBS 10118</name>
    <dbReference type="NCBI Taxonomy" id="1296100"/>
    <lineage>
        <taxon>Eukaryota</taxon>
        <taxon>Fungi</taxon>
        <taxon>Dikarya</taxon>
        <taxon>Basidiomycota</taxon>
        <taxon>Agaricomycotina</taxon>
        <taxon>Tremellomycetes</taxon>
        <taxon>Tremellales</taxon>
        <taxon>Cryptococcaceae</taxon>
        <taxon>Kwoniella</taxon>
    </lineage>
</organism>
<reference evidence="6" key="2">
    <citation type="submission" date="2013-07" db="EMBL/GenBank/DDBJ databases">
        <authorList>
            <consortium name="The Broad Institute Genome Sequencing Platform"/>
            <person name="Cuomo C."/>
            <person name="Litvintseva A."/>
            <person name="Chen Y."/>
            <person name="Heitman J."/>
            <person name="Sun S."/>
            <person name="Springer D."/>
            <person name="Dromer F."/>
            <person name="Young S.K."/>
            <person name="Zeng Q."/>
            <person name="Gargeya S."/>
            <person name="Fitzgerald M."/>
            <person name="Abouelleil A."/>
            <person name="Alvarado L."/>
            <person name="Berlin A.M."/>
            <person name="Chapman S.B."/>
            <person name="Dewar J."/>
            <person name="Goldberg J."/>
            <person name="Griggs A."/>
            <person name="Gujja S."/>
            <person name="Hansen M."/>
            <person name="Howarth C."/>
            <person name="Imamovic A."/>
            <person name="Larimer J."/>
            <person name="McCowan C."/>
            <person name="Murphy C."/>
            <person name="Pearson M."/>
            <person name="Priest M."/>
            <person name="Roberts A."/>
            <person name="Saif S."/>
            <person name="Shea T."/>
            <person name="Sykes S."/>
            <person name="Wortman J."/>
            <person name="Nusbaum C."/>
            <person name="Birren B."/>
        </authorList>
    </citation>
    <scope>NUCLEOTIDE SEQUENCE</scope>
    <source>
        <strain evidence="6">CBS 10118</strain>
    </source>
</reference>
<dbReference type="GO" id="GO:0005737">
    <property type="term" value="C:cytoplasm"/>
    <property type="evidence" value="ECO:0007669"/>
    <property type="project" value="TreeGrafter"/>
</dbReference>
<feature type="compositionally biased region" description="Low complexity" evidence="1">
    <location>
        <begin position="1"/>
        <end position="17"/>
    </location>
</feature>
<evidence type="ECO:0000259" key="4">
    <source>
        <dbReference type="PROSITE" id="PS51016"/>
    </source>
</evidence>
<dbReference type="InterPro" id="IPR001202">
    <property type="entry name" value="WW_dom"/>
</dbReference>
<dbReference type="CDD" id="cd00201">
    <property type="entry name" value="WW"/>
    <property type="match status" value="1"/>
</dbReference>
<dbReference type="Pfam" id="PF00620">
    <property type="entry name" value="RhoGAP"/>
    <property type="match status" value="1"/>
</dbReference>
<feature type="compositionally biased region" description="Gly residues" evidence="1">
    <location>
        <begin position="695"/>
        <end position="704"/>
    </location>
</feature>
<dbReference type="InterPro" id="IPR000198">
    <property type="entry name" value="RhoGAP_dom"/>
</dbReference>
<dbReference type="Proteomes" id="UP000092730">
    <property type="component" value="Chromosome 1"/>
</dbReference>
<dbReference type="GO" id="GO:0005096">
    <property type="term" value="F:GTPase activator activity"/>
    <property type="evidence" value="ECO:0007669"/>
    <property type="project" value="TreeGrafter"/>
</dbReference>
<reference evidence="6" key="4">
    <citation type="submission" date="2024-02" db="EMBL/GenBank/DDBJ databases">
        <title>Comparative genomics of Cryptococcus and Kwoniella reveals pathogenesis evolution and contrasting modes of karyotype evolution via chromosome fusion or intercentromeric recombination.</title>
        <authorList>
            <person name="Coelho M.A."/>
            <person name="David-Palma M."/>
            <person name="Shea T."/>
            <person name="Bowers K."/>
            <person name="McGinley-Smith S."/>
            <person name="Mohammad A.W."/>
            <person name="Gnirke A."/>
            <person name="Yurkov A.M."/>
            <person name="Nowrousian M."/>
            <person name="Sun S."/>
            <person name="Cuomo C.A."/>
            <person name="Heitman J."/>
        </authorList>
    </citation>
    <scope>NUCLEOTIDE SEQUENCE</scope>
    <source>
        <strain evidence="6">CBS 10118</strain>
    </source>
</reference>
<dbReference type="KEGG" id="kbi:30205988"/>
<dbReference type="PROSITE" id="PS51016">
    <property type="entry name" value="MYTH4"/>
    <property type="match status" value="1"/>
</dbReference>
<dbReference type="STRING" id="1296100.A0A1B9GG83"/>
<reference evidence="5" key="1">
    <citation type="submission" date="2013-07" db="EMBL/GenBank/DDBJ databases">
        <title>The Genome Sequence of Cryptococcus bestiolae CBS10118.</title>
        <authorList>
            <consortium name="The Broad Institute Genome Sequencing Platform"/>
            <person name="Cuomo C."/>
            <person name="Litvintseva A."/>
            <person name="Chen Y."/>
            <person name="Heitman J."/>
            <person name="Sun S."/>
            <person name="Springer D."/>
            <person name="Dromer F."/>
            <person name="Young S.K."/>
            <person name="Zeng Q."/>
            <person name="Gargeya S."/>
            <person name="Fitzgerald M."/>
            <person name="Abouelleil A."/>
            <person name="Alvarado L."/>
            <person name="Berlin A.M."/>
            <person name="Chapman S.B."/>
            <person name="Dewar J."/>
            <person name="Goldberg J."/>
            <person name="Griggs A."/>
            <person name="Gujja S."/>
            <person name="Hansen M."/>
            <person name="Howarth C."/>
            <person name="Imamovic A."/>
            <person name="Larimer J."/>
            <person name="McCowan C."/>
            <person name="Murphy C."/>
            <person name="Pearson M."/>
            <person name="Priest M."/>
            <person name="Roberts A."/>
            <person name="Saif S."/>
            <person name="Shea T."/>
            <person name="Sykes S."/>
            <person name="Wortman J."/>
            <person name="Nusbaum C."/>
            <person name="Birren B."/>
        </authorList>
    </citation>
    <scope>NUCLEOTIDE SEQUENCE [LARGE SCALE GENOMIC DNA]</scope>
    <source>
        <strain evidence="5">CBS 10118</strain>
    </source>
</reference>
<reference evidence="5" key="3">
    <citation type="submission" date="2014-01" db="EMBL/GenBank/DDBJ databases">
        <title>Evolution of pathogenesis and genome organization in the Tremellales.</title>
        <authorList>
            <person name="Cuomo C."/>
            <person name="Litvintseva A."/>
            <person name="Heitman J."/>
            <person name="Chen Y."/>
            <person name="Sun S."/>
            <person name="Springer D."/>
            <person name="Dromer F."/>
            <person name="Young S."/>
            <person name="Zeng Q."/>
            <person name="Chapman S."/>
            <person name="Gujja S."/>
            <person name="Saif S."/>
            <person name="Birren B."/>
        </authorList>
    </citation>
    <scope>NUCLEOTIDE SEQUENCE</scope>
    <source>
        <strain evidence="5">CBS 10118</strain>
    </source>
</reference>
<dbReference type="PROSITE" id="PS01159">
    <property type="entry name" value="WW_DOMAIN_1"/>
    <property type="match status" value="1"/>
</dbReference>
<feature type="compositionally biased region" description="Polar residues" evidence="1">
    <location>
        <begin position="417"/>
        <end position="428"/>
    </location>
</feature>
<feature type="compositionally biased region" description="Low complexity" evidence="1">
    <location>
        <begin position="265"/>
        <end position="285"/>
    </location>
</feature>
<protein>
    <recommendedName>
        <fullName evidence="8">Rho GTPase activator</fullName>
    </recommendedName>
</protein>
<evidence type="ECO:0000313" key="7">
    <source>
        <dbReference type="Proteomes" id="UP000092730"/>
    </source>
</evidence>
<dbReference type="InterPro" id="IPR000857">
    <property type="entry name" value="MyTH4_dom"/>
</dbReference>
<evidence type="ECO:0000313" key="5">
    <source>
        <dbReference type="EMBL" id="OCF30070.1"/>
    </source>
</evidence>
<feature type="region of interest" description="Disordered" evidence="1">
    <location>
        <begin position="1"/>
        <end position="114"/>
    </location>
</feature>
<feature type="compositionally biased region" description="Low complexity" evidence="1">
    <location>
        <begin position="399"/>
        <end position="416"/>
    </location>
</feature>
<dbReference type="PANTHER" id="PTHR45876">
    <property type="entry name" value="FI04035P"/>
    <property type="match status" value="1"/>
</dbReference>
<dbReference type="FunFam" id="1.10.555.10:FF:000045">
    <property type="entry name" value="RhoGAP domain containing protein"/>
    <property type="match status" value="1"/>
</dbReference>
<feature type="compositionally biased region" description="Basic and acidic residues" evidence="1">
    <location>
        <begin position="662"/>
        <end position="674"/>
    </location>
</feature>
<dbReference type="SMART" id="SM00139">
    <property type="entry name" value="MyTH4"/>
    <property type="match status" value="1"/>
</dbReference>
<feature type="compositionally biased region" description="Polar residues" evidence="1">
    <location>
        <begin position="286"/>
        <end position="305"/>
    </location>
</feature>
<dbReference type="Gene3D" id="1.25.40.530">
    <property type="entry name" value="MyTH4 domain"/>
    <property type="match status" value="1"/>
</dbReference>
<evidence type="ECO:0000256" key="1">
    <source>
        <dbReference type="SAM" id="MobiDB-lite"/>
    </source>
</evidence>
<dbReference type="OrthoDB" id="437889at2759"/>
<evidence type="ECO:0008006" key="8">
    <source>
        <dbReference type="Google" id="ProtNLM"/>
    </source>
</evidence>